<dbReference type="WBParaSite" id="ASIM_0000833601-mRNA-1">
    <property type="protein sequence ID" value="ASIM_0000833601-mRNA-1"/>
    <property type="gene ID" value="ASIM_0000833601"/>
</dbReference>
<dbReference type="GO" id="GO:0001666">
    <property type="term" value="P:response to hypoxia"/>
    <property type="evidence" value="ECO:0007669"/>
    <property type="project" value="TreeGrafter"/>
</dbReference>
<dbReference type="GO" id="GO:0005634">
    <property type="term" value="C:nucleus"/>
    <property type="evidence" value="ECO:0007669"/>
    <property type="project" value="TreeGrafter"/>
</dbReference>
<dbReference type="GO" id="GO:0035331">
    <property type="term" value="P:negative regulation of hippo signaling"/>
    <property type="evidence" value="ECO:0007669"/>
    <property type="project" value="TreeGrafter"/>
</dbReference>
<dbReference type="AlphaFoldDB" id="A0A0M3JL09"/>
<evidence type="ECO:0000313" key="3">
    <source>
        <dbReference type="WBParaSite" id="ASIM_0000833601-mRNA-1"/>
    </source>
</evidence>
<organism evidence="3">
    <name type="scientific">Anisakis simplex</name>
    <name type="common">Herring worm</name>
    <dbReference type="NCBI Taxonomy" id="6269"/>
    <lineage>
        <taxon>Eukaryota</taxon>
        <taxon>Metazoa</taxon>
        <taxon>Ecdysozoa</taxon>
        <taxon>Nematoda</taxon>
        <taxon>Chromadorea</taxon>
        <taxon>Rhabditida</taxon>
        <taxon>Spirurina</taxon>
        <taxon>Ascaridomorpha</taxon>
        <taxon>Ascaridoidea</taxon>
        <taxon>Anisakidae</taxon>
        <taxon>Anisakis</taxon>
        <taxon>Anisakis simplex complex</taxon>
    </lineage>
</organism>
<name>A0A0M3JL09_ANISI</name>
<evidence type="ECO:0000313" key="1">
    <source>
        <dbReference type="EMBL" id="VDK30791.1"/>
    </source>
</evidence>
<dbReference type="PANTHER" id="PTHR24219:SF4">
    <property type="entry name" value="LIM DOMAIN-CONTAINING PROTEIN JUB"/>
    <property type="match status" value="1"/>
</dbReference>
<sequence length="59" mass="6687">MCGRTLCGKKFYKTRGKTYCEEDYLYSGMHETAERCAACSHLIVDMVSEVRLVISAMLS</sequence>
<reference evidence="3" key="1">
    <citation type="submission" date="2017-02" db="UniProtKB">
        <authorList>
            <consortium name="WormBaseParasite"/>
        </authorList>
    </citation>
    <scope>IDENTIFICATION</scope>
</reference>
<keyword evidence="2" id="KW-1185">Reference proteome</keyword>
<proteinExistence type="predicted"/>
<reference evidence="1 2" key="2">
    <citation type="submission" date="2018-11" db="EMBL/GenBank/DDBJ databases">
        <authorList>
            <consortium name="Pathogen Informatics"/>
        </authorList>
    </citation>
    <scope>NUCLEOTIDE SEQUENCE [LARGE SCALE GENOMIC DNA]</scope>
</reference>
<dbReference type="OrthoDB" id="25414at2759"/>
<dbReference type="Proteomes" id="UP000267096">
    <property type="component" value="Unassembled WGS sequence"/>
</dbReference>
<dbReference type="EMBL" id="UYRR01021069">
    <property type="protein sequence ID" value="VDK30791.1"/>
    <property type="molecule type" value="Genomic_DNA"/>
</dbReference>
<dbReference type="GO" id="GO:0000932">
    <property type="term" value="C:P-body"/>
    <property type="evidence" value="ECO:0007669"/>
    <property type="project" value="TreeGrafter"/>
</dbReference>
<dbReference type="InterPro" id="IPR047172">
    <property type="entry name" value="Ajuba-like"/>
</dbReference>
<dbReference type="GO" id="GO:0007010">
    <property type="term" value="P:cytoskeleton organization"/>
    <property type="evidence" value="ECO:0007669"/>
    <property type="project" value="TreeGrafter"/>
</dbReference>
<gene>
    <name evidence="1" type="ORF">ASIM_LOCUS8094</name>
</gene>
<dbReference type="SUPFAM" id="SSF57716">
    <property type="entry name" value="Glucocorticoid receptor-like (DNA-binding domain)"/>
    <property type="match status" value="1"/>
</dbReference>
<accession>A0A0M3JL09</accession>
<evidence type="ECO:0000313" key="2">
    <source>
        <dbReference type="Proteomes" id="UP000267096"/>
    </source>
</evidence>
<dbReference type="GO" id="GO:0005912">
    <property type="term" value="C:adherens junction"/>
    <property type="evidence" value="ECO:0007669"/>
    <property type="project" value="TreeGrafter"/>
</dbReference>
<protein>
    <submittedName>
        <fullName evidence="3">LIM zinc-binding domain-containing protein</fullName>
    </submittedName>
</protein>
<dbReference type="GO" id="GO:0003714">
    <property type="term" value="F:transcription corepressor activity"/>
    <property type="evidence" value="ECO:0007669"/>
    <property type="project" value="TreeGrafter"/>
</dbReference>
<dbReference type="PANTHER" id="PTHR24219">
    <property type="entry name" value="LIM DOMAIN-CONTAINING PROTEIN JUB"/>
    <property type="match status" value="1"/>
</dbReference>
<dbReference type="GO" id="GO:0005667">
    <property type="term" value="C:transcription regulator complex"/>
    <property type="evidence" value="ECO:0007669"/>
    <property type="project" value="TreeGrafter"/>
</dbReference>